<protein>
    <submittedName>
        <fullName evidence="1">Uncharacterized protein</fullName>
    </submittedName>
</protein>
<gene>
    <name evidence="1" type="ORF">DCF82_19255</name>
</gene>
<organism evidence="1 2">
    <name type="scientific">Marinobacter nauticus</name>
    <name type="common">Marinobacter hydrocarbonoclasticus</name>
    <name type="synonym">Marinobacter aquaeolei</name>
    <dbReference type="NCBI Taxonomy" id="2743"/>
    <lineage>
        <taxon>Bacteria</taxon>
        <taxon>Pseudomonadati</taxon>
        <taxon>Pseudomonadota</taxon>
        <taxon>Gammaproteobacteria</taxon>
        <taxon>Pseudomonadales</taxon>
        <taxon>Marinobacteraceae</taxon>
        <taxon>Marinobacter</taxon>
    </lineage>
</organism>
<proteinExistence type="predicted"/>
<reference evidence="1 2" key="1">
    <citation type="journal article" date="2018" name="Nat. Biotechnol.">
        <title>A standardized bacterial taxonomy based on genome phylogeny substantially revises the tree of life.</title>
        <authorList>
            <person name="Parks D.H."/>
            <person name="Chuvochina M."/>
            <person name="Waite D.W."/>
            <person name="Rinke C."/>
            <person name="Skarshewski A."/>
            <person name="Chaumeil P.A."/>
            <person name="Hugenholtz P."/>
        </authorList>
    </citation>
    <scope>NUCLEOTIDE SEQUENCE [LARGE SCALE GENOMIC DNA]</scope>
    <source>
        <strain evidence="1">UBA9049</strain>
    </source>
</reference>
<dbReference type="AlphaFoldDB" id="A0A3B8WN69"/>
<evidence type="ECO:0000313" key="2">
    <source>
        <dbReference type="Proteomes" id="UP000261325"/>
    </source>
</evidence>
<comment type="caution">
    <text evidence="1">The sequence shown here is derived from an EMBL/GenBank/DDBJ whole genome shotgun (WGS) entry which is preliminary data.</text>
</comment>
<accession>A0A3B8WN69</accession>
<sequence>MNPREDHYRALLAFHRSTFVGPWIRPHIELEDSQCSLSVRLNAFSCSPLGTVKESIIFQLLYDASFLAAGTLETTLLVQCDKFEFFPFQNLTESRVTAQARLVYSSLKQWTIESALKDEWQNDIA</sequence>
<evidence type="ECO:0000313" key="1">
    <source>
        <dbReference type="EMBL" id="HAC29920.1"/>
    </source>
</evidence>
<feature type="non-terminal residue" evidence="1">
    <location>
        <position position="125"/>
    </location>
</feature>
<dbReference type="Proteomes" id="UP000261325">
    <property type="component" value="Unassembled WGS sequence"/>
</dbReference>
<name>A0A3B8WN69_MARNT</name>
<dbReference type="EMBL" id="DLYI01000269">
    <property type="protein sequence ID" value="HAC29920.1"/>
    <property type="molecule type" value="Genomic_DNA"/>
</dbReference>